<feature type="compositionally biased region" description="Low complexity" evidence="1">
    <location>
        <begin position="24"/>
        <end position="35"/>
    </location>
</feature>
<reference evidence="2 3" key="1">
    <citation type="submission" date="2022-04" db="EMBL/GenBank/DDBJ databases">
        <title>Chromosome-level reference genomes for two strains of Caenorhabditis briggsae: an improved platform for comparative genomics.</title>
        <authorList>
            <person name="Stevens L."/>
            <person name="Andersen E."/>
        </authorList>
    </citation>
    <scope>NUCLEOTIDE SEQUENCE [LARGE SCALE GENOMIC DNA]</scope>
    <source>
        <strain evidence="2">VX34</strain>
        <tissue evidence="2">Whole-organism</tissue>
    </source>
</reference>
<proteinExistence type="predicted"/>
<sequence length="77" mass="7875">MKLKFNASIFDCGWAASLCEMGNAASGGSSGTSRSRGGGGGASSGNDYNNSMVFSNGRLAAAETSEFFCWKGGVWFG</sequence>
<protein>
    <submittedName>
        <fullName evidence="2">Uncharacterized protein</fullName>
    </submittedName>
</protein>
<keyword evidence="3" id="KW-1185">Reference proteome</keyword>
<name>A0AAE9J5I6_CAEBR</name>
<evidence type="ECO:0000313" key="2">
    <source>
        <dbReference type="EMBL" id="UMM15386.1"/>
    </source>
</evidence>
<gene>
    <name evidence="2" type="ORF">L5515_002811</name>
</gene>
<dbReference type="EMBL" id="CP092620">
    <property type="protein sequence ID" value="UMM15386.1"/>
    <property type="molecule type" value="Genomic_DNA"/>
</dbReference>
<accession>A0AAE9J5I6</accession>
<dbReference type="Proteomes" id="UP000829354">
    <property type="component" value="Chromosome I"/>
</dbReference>
<evidence type="ECO:0000256" key="1">
    <source>
        <dbReference type="SAM" id="MobiDB-lite"/>
    </source>
</evidence>
<dbReference type="AlphaFoldDB" id="A0AAE9J5I6"/>
<evidence type="ECO:0000313" key="3">
    <source>
        <dbReference type="Proteomes" id="UP000829354"/>
    </source>
</evidence>
<feature type="region of interest" description="Disordered" evidence="1">
    <location>
        <begin position="24"/>
        <end position="48"/>
    </location>
</feature>
<organism evidence="2 3">
    <name type="scientific">Caenorhabditis briggsae</name>
    <dbReference type="NCBI Taxonomy" id="6238"/>
    <lineage>
        <taxon>Eukaryota</taxon>
        <taxon>Metazoa</taxon>
        <taxon>Ecdysozoa</taxon>
        <taxon>Nematoda</taxon>
        <taxon>Chromadorea</taxon>
        <taxon>Rhabditida</taxon>
        <taxon>Rhabditina</taxon>
        <taxon>Rhabditomorpha</taxon>
        <taxon>Rhabditoidea</taxon>
        <taxon>Rhabditidae</taxon>
        <taxon>Peloderinae</taxon>
        <taxon>Caenorhabditis</taxon>
    </lineage>
</organism>